<dbReference type="PANTHER" id="PTHR43544">
    <property type="entry name" value="SHORT-CHAIN DEHYDROGENASE/REDUCTASE"/>
    <property type="match status" value="1"/>
</dbReference>
<keyword evidence="1" id="KW-0521">NADP</keyword>
<dbReference type="SUPFAM" id="SSF51735">
    <property type="entry name" value="NAD(P)-binding Rossmann-fold domains"/>
    <property type="match status" value="1"/>
</dbReference>
<accession>A0ABT5SMH6</accession>
<name>A0ABT5SMH6_9PSEU</name>
<keyword evidence="2" id="KW-0560">Oxidoreductase</keyword>
<dbReference type="EMBL" id="JAQZAO010000001">
    <property type="protein sequence ID" value="MDD7964049.1"/>
    <property type="molecule type" value="Genomic_DNA"/>
</dbReference>
<evidence type="ECO:0000313" key="4">
    <source>
        <dbReference type="Proteomes" id="UP001300763"/>
    </source>
</evidence>
<reference evidence="3 4" key="1">
    <citation type="submission" date="2023-02" db="EMBL/GenBank/DDBJ databases">
        <title>Genome sequencing required for Actinomycetospora new species description.</title>
        <authorList>
            <person name="Saimee Y."/>
            <person name="Duangmal K."/>
        </authorList>
    </citation>
    <scope>NUCLEOTIDE SEQUENCE [LARGE SCALE GENOMIC DNA]</scope>
    <source>
        <strain evidence="3 4">DW7H6</strain>
    </source>
</reference>
<sequence>MTPGTSGLGVVRRLAARGHPVVLGARDPDDLLRLGARVVMVSSGAGSSGEMQGGSGVPAYAVSEAALDMVTVTLAADLRPRGVLVDAVCPGRVATDMGGRGRRSAPAPRAGRP</sequence>
<evidence type="ECO:0000313" key="3">
    <source>
        <dbReference type="EMBL" id="MDD7964049.1"/>
    </source>
</evidence>
<evidence type="ECO:0000256" key="2">
    <source>
        <dbReference type="ARBA" id="ARBA00023002"/>
    </source>
</evidence>
<dbReference type="Proteomes" id="UP001300763">
    <property type="component" value="Unassembled WGS sequence"/>
</dbReference>
<dbReference type="PRINTS" id="PR00081">
    <property type="entry name" value="GDHRDH"/>
</dbReference>
<dbReference type="InterPro" id="IPR036291">
    <property type="entry name" value="NAD(P)-bd_dom_sf"/>
</dbReference>
<dbReference type="Pfam" id="PF00106">
    <property type="entry name" value="adh_short"/>
    <property type="match status" value="1"/>
</dbReference>
<protein>
    <submittedName>
        <fullName evidence="3">SDR family NAD(P)-dependent oxidoreductase</fullName>
    </submittedName>
</protein>
<comment type="caution">
    <text evidence="3">The sequence shown here is derived from an EMBL/GenBank/DDBJ whole genome shotgun (WGS) entry which is preliminary data.</text>
</comment>
<dbReference type="InterPro" id="IPR002347">
    <property type="entry name" value="SDR_fam"/>
</dbReference>
<dbReference type="PANTHER" id="PTHR43544:SF7">
    <property type="entry name" value="NADB-LER2"/>
    <property type="match status" value="1"/>
</dbReference>
<dbReference type="Gene3D" id="3.40.50.720">
    <property type="entry name" value="NAD(P)-binding Rossmann-like Domain"/>
    <property type="match status" value="1"/>
</dbReference>
<organism evidence="3 4">
    <name type="scientific">Actinomycetospora lemnae</name>
    <dbReference type="NCBI Taxonomy" id="3019891"/>
    <lineage>
        <taxon>Bacteria</taxon>
        <taxon>Bacillati</taxon>
        <taxon>Actinomycetota</taxon>
        <taxon>Actinomycetes</taxon>
        <taxon>Pseudonocardiales</taxon>
        <taxon>Pseudonocardiaceae</taxon>
        <taxon>Actinomycetospora</taxon>
    </lineage>
</organism>
<keyword evidence="4" id="KW-1185">Reference proteome</keyword>
<gene>
    <name evidence="3" type="ORF">PGB27_01690</name>
</gene>
<proteinExistence type="predicted"/>
<dbReference type="RefSeq" id="WP_274198600.1">
    <property type="nucleotide sequence ID" value="NZ_JAQZAO010000001.1"/>
</dbReference>
<evidence type="ECO:0000256" key="1">
    <source>
        <dbReference type="ARBA" id="ARBA00022857"/>
    </source>
</evidence>
<dbReference type="InterPro" id="IPR051468">
    <property type="entry name" value="Fungal_SecMetab_SDRs"/>
</dbReference>